<feature type="transmembrane region" description="Helical" evidence="1">
    <location>
        <begin position="649"/>
        <end position="670"/>
    </location>
</feature>
<evidence type="ECO:0000256" key="1">
    <source>
        <dbReference type="SAM" id="Phobius"/>
    </source>
</evidence>
<dbReference type="PANTHER" id="PTHR41786:SF1">
    <property type="entry name" value="6-HYDROXYMETHYLPTERIN DIPHOSPHOKINASE MPTE-LIKE DOMAIN-CONTAINING PROTEIN"/>
    <property type="match status" value="1"/>
</dbReference>
<dbReference type="Pfam" id="PF20157">
    <property type="entry name" value="Maf_flag10_N"/>
    <property type="match status" value="1"/>
</dbReference>
<dbReference type="OrthoDB" id="5404763at2"/>
<keyword evidence="1" id="KW-0472">Membrane</keyword>
<feature type="domain" description="Glycosyltransferase Maf N-terminal" evidence="3">
    <location>
        <begin position="135"/>
        <end position="247"/>
    </location>
</feature>
<keyword evidence="1" id="KW-1133">Transmembrane helix</keyword>
<gene>
    <name evidence="4" type="ORF">CQA53_06465</name>
</gene>
<evidence type="ECO:0008006" key="6">
    <source>
        <dbReference type="Google" id="ProtNLM"/>
    </source>
</evidence>
<sequence>MEFFRTQNPKLFKALTKEPLLYNLQVDSYGINIIHLPSQTLQYPLVLRDFLANLKENLQKNTNENITNNSKEYNTITPQTHVSSMFASHKDLAQDPMRHPKWRLFVNFNPNITSNFINEERLPITGKACNAILKTSIQSVYDSMEECSKNTTSQYSHTLQHNLTNGINTLLDNNLLESFETMKFLPQTSIYGLMGGIFLQDLLLQGYHFHSLMIYEEHIDFFRISLYFLDYAQLFSQVSKQACFIMIKDISEPLIKAFFTTKRLTNNLIGLELQHYDTQNVQTIKSLVAKEKKAIMRGWGSFEDELIGFKNAVQNLHSCKILHQPKRINAPICVVGNGASLDLCLDFIKEYQDSMIILSCGTALKVLRYHNIKPDFQIEIERIDYLADVLQEAGLEDIPLIFAQMTDTKAVNLSKESYGFMRGGSASAYFEMSFHLCHNKEKNSKNFDTSTESNQTFSLELSAPFVGNAGVALAALLGSDILLCGLDCGYIEGFSKHAKNSFYGKEKVEIPKDCFQVSANKNLKVFSNDLFYLSANNIASAIQHYNPNTAINLGYGAYIANTLSLNEDDFSLQKIDKLQAIHDFKKNFQQAFLDINTKEIFNIAKQFLRNLESLLIQEAKNIGDLYTKIDSIESLLQQEINDFKRRKSVILFEGSSLHLCFSLLLAYLFAGKKECYGIMQNEIKQVIQSMLQELCSALQDL</sequence>
<evidence type="ECO:0000259" key="3">
    <source>
        <dbReference type="Pfam" id="PF20157"/>
    </source>
</evidence>
<evidence type="ECO:0000313" key="4">
    <source>
        <dbReference type="EMBL" id="RDU65346.1"/>
    </source>
</evidence>
<dbReference type="Proteomes" id="UP000256379">
    <property type="component" value="Unassembled WGS sequence"/>
</dbReference>
<comment type="caution">
    <text evidence="4">The sequence shown here is derived from an EMBL/GenBank/DDBJ whole genome shotgun (WGS) entry which is preliminary data.</text>
</comment>
<dbReference type="Pfam" id="PF01973">
    <property type="entry name" value="MptE-like"/>
    <property type="match status" value="1"/>
</dbReference>
<dbReference type="InterPro" id="IPR045376">
    <property type="entry name" value="Maf_N"/>
</dbReference>
<accession>A0A3D8IKE2</accession>
<feature type="domain" description="6-hydroxymethylpterin diphosphokinase MptE-like" evidence="2">
    <location>
        <begin position="310"/>
        <end position="492"/>
    </location>
</feature>
<protein>
    <recommendedName>
        <fullName evidence="6">DUF115 domain-containing protein</fullName>
    </recommendedName>
</protein>
<organism evidence="4 5">
    <name type="scientific">Helicobacter didelphidarum</name>
    <dbReference type="NCBI Taxonomy" id="2040648"/>
    <lineage>
        <taxon>Bacteria</taxon>
        <taxon>Pseudomonadati</taxon>
        <taxon>Campylobacterota</taxon>
        <taxon>Epsilonproteobacteria</taxon>
        <taxon>Campylobacterales</taxon>
        <taxon>Helicobacteraceae</taxon>
        <taxon>Helicobacter</taxon>
    </lineage>
</organism>
<dbReference type="PANTHER" id="PTHR41786">
    <property type="entry name" value="MOTILITY ACCESSORY FACTOR MAF"/>
    <property type="match status" value="1"/>
</dbReference>
<proteinExistence type="predicted"/>
<keyword evidence="5" id="KW-1185">Reference proteome</keyword>
<evidence type="ECO:0000259" key="2">
    <source>
        <dbReference type="Pfam" id="PF01973"/>
    </source>
</evidence>
<dbReference type="EMBL" id="NXLQ01000013">
    <property type="protein sequence ID" value="RDU65346.1"/>
    <property type="molecule type" value="Genomic_DNA"/>
</dbReference>
<reference evidence="4 5" key="1">
    <citation type="submission" date="2018-04" db="EMBL/GenBank/DDBJ databases">
        <title>Novel Campyloabacter and Helicobacter Species and Strains.</title>
        <authorList>
            <person name="Mannion A.J."/>
            <person name="Shen Z."/>
            <person name="Fox J.G."/>
        </authorList>
    </citation>
    <scope>NUCLEOTIDE SEQUENCE [LARGE SCALE GENOMIC DNA]</scope>
    <source>
        <strain evidence="4 5">MIT 17-337</strain>
    </source>
</reference>
<dbReference type="InterPro" id="IPR002826">
    <property type="entry name" value="MptE-like"/>
</dbReference>
<keyword evidence="1" id="KW-0812">Transmembrane</keyword>
<dbReference type="AlphaFoldDB" id="A0A3D8IKE2"/>
<evidence type="ECO:0000313" key="5">
    <source>
        <dbReference type="Proteomes" id="UP000256379"/>
    </source>
</evidence>
<name>A0A3D8IKE2_9HELI</name>